<comment type="caution">
    <text evidence="1">The sequence shown here is derived from an EMBL/GenBank/DDBJ whole genome shotgun (WGS) entry which is preliminary data.</text>
</comment>
<dbReference type="EMBL" id="PKMF04000285">
    <property type="protein sequence ID" value="KAK7839361.1"/>
    <property type="molecule type" value="Genomic_DNA"/>
</dbReference>
<protein>
    <submittedName>
        <fullName evidence="1">Uncharacterized protein</fullName>
    </submittedName>
</protein>
<evidence type="ECO:0000313" key="1">
    <source>
        <dbReference type="EMBL" id="KAK7839361.1"/>
    </source>
</evidence>
<proteinExistence type="predicted"/>
<organism evidence="1 2">
    <name type="scientific">Quercus suber</name>
    <name type="common">Cork oak</name>
    <dbReference type="NCBI Taxonomy" id="58331"/>
    <lineage>
        <taxon>Eukaryota</taxon>
        <taxon>Viridiplantae</taxon>
        <taxon>Streptophyta</taxon>
        <taxon>Embryophyta</taxon>
        <taxon>Tracheophyta</taxon>
        <taxon>Spermatophyta</taxon>
        <taxon>Magnoliopsida</taxon>
        <taxon>eudicotyledons</taxon>
        <taxon>Gunneridae</taxon>
        <taxon>Pentapetalae</taxon>
        <taxon>rosids</taxon>
        <taxon>fabids</taxon>
        <taxon>Fagales</taxon>
        <taxon>Fagaceae</taxon>
        <taxon>Quercus</taxon>
    </lineage>
</organism>
<dbReference type="PANTHER" id="PTHR33782">
    <property type="entry name" value="OS01G0121600 PROTEIN"/>
    <property type="match status" value="1"/>
</dbReference>
<dbReference type="PANTHER" id="PTHR33782:SF27">
    <property type="entry name" value="PROTEIN, PUTATIVE-RELATED"/>
    <property type="match status" value="1"/>
</dbReference>
<keyword evidence="2" id="KW-1185">Reference proteome</keyword>
<name>A0AAW0KMX7_QUESU</name>
<sequence>MECEKQYYPRYNEDVREALGLLLRYLMNMRPGLAFGLDQLHMVSESSLCAPSVEVLDAIIGYLAIDLRPTALTNNRRYSSQGRLGSLSIHVKYLAQSVGHISSSMYPG</sequence>
<dbReference type="Proteomes" id="UP000237347">
    <property type="component" value="Unassembled WGS sequence"/>
</dbReference>
<dbReference type="AlphaFoldDB" id="A0AAW0KMX7"/>
<evidence type="ECO:0000313" key="2">
    <source>
        <dbReference type="Proteomes" id="UP000237347"/>
    </source>
</evidence>
<gene>
    <name evidence="1" type="ORF">CFP56_018100</name>
</gene>
<reference evidence="1 2" key="1">
    <citation type="journal article" date="2018" name="Sci. Data">
        <title>The draft genome sequence of cork oak.</title>
        <authorList>
            <person name="Ramos A.M."/>
            <person name="Usie A."/>
            <person name="Barbosa P."/>
            <person name="Barros P.M."/>
            <person name="Capote T."/>
            <person name="Chaves I."/>
            <person name="Simoes F."/>
            <person name="Abreu I."/>
            <person name="Carrasquinho I."/>
            <person name="Faro C."/>
            <person name="Guimaraes J.B."/>
            <person name="Mendonca D."/>
            <person name="Nobrega F."/>
            <person name="Rodrigues L."/>
            <person name="Saibo N.J.M."/>
            <person name="Varela M.C."/>
            <person name="Egas C."/>
            <person name="Matos J."/>
            <person name="Miguel C.M."/>
            <person name="Oliveira M.M."/>
            <person name="Ricardo C.P."/>
            <person name="Goncalves S."/>
        </authorList>
    </citation>
    <scope>NUCLEOTIDE SEQUENCE [LARGE SCALE GENOMIC DNA]</scope>
    <source>
        <strain evidence="2">cv. HL8</strain>
    </source>
</reference>
<accession>A0AAW0KMX7</accession>